<dbReference type="Gene3D" id="1.10.20.60">
    <property type="entry name" value="Glu-tRNAGln amidotransferase C subunit, N-terminal domain"/>
    <property type="match status" value="1"/>
</dbReference>
<accession>A0A2T0VIC7</accession>
<reference evidence="2 3" key="1">
    <citation type="submission" date="2018-03" db="EMBL/GenBank/DDBJ databases">
        <title>Genomic Encyclopedia of Type Strains, Phase III (KMG-III): the genomes of soil and plant-associated and newly described type strains.</title>
        <authorList>
            <person name="Whitman W."/>
        </authorList>
    </citation>
    <scope>NUCLEOTIDE SEQUENCE [LARGE SCALE GENOMIC DNA]</scope>
    <source>
        <strain evidence="2 3">CGMCC 1.12484</strain>
    </source>
</reference>
<dbReference type="GO" id="GO:0050567">
    <property type="term" value="F:glutaminyl-tRNA synthase (glutamine-hydrolyzing) activity"/>
    <property type="evidence" value="ECO:0007669"/>
    <property type="project" value="UniProtKB-UniRule"/>
</dbReference>
<keyword evidence="1" id="KW-0648">Protein biosynthesis</keyword>
<evidence type="ECO:0000256" key="1">
    <source>
        <dbReference type="HAMAP-Rule" id="MF_00122"/>
    </source>
</evidence>
<dbReference type="EMBL" id="PVTL01000001">
    <property type="protein sequence ID" value="PRY69984.1"/>
    <property type="molecule type" value="Genomic_DNA"/>
</dbReference>
<dbReference type="Proteomes" id="UP000237983">
    <property type="component" value="Unassembled WGS sequence"/>
</dbReference>
<proteinExistence type="inferred from homology"/>
<dbReference type="InterPro" id="IPR003837">
    <property type="entry name" value="GatC"/>
</dbReference>
<keyword evidence="1" id="KW-0067">ATP-binding</keyword>
<comment type="catalytic activity">
    <reaction evidence="1">
        <text>L-glutamyl-tRNA(Gln) + L-glutamine + ATP + H2O = L-glutaminyl-tRNA(Gln) + L-glutamate + ADP + phosphate + H(+)</text>
        <dbReference type="Rhea" id="RHEA:17521"/>
        <dbReference type="Rhea" id="RHEA-COMP:9681"/>
        <dbReference type="Rhea" id="RHEA-COMP:9684"/>
        <dbReference type="ChEBI" id="CHEBI:15377"/>
        <dbReference type="ChEBI" id="CHEBI:15378"/>
        <dbReference type="ChEBI" id="CHEBI:29985"/>
        <dbReference type="ChEBI" id="CHEBI:30616"/>
        <dbReference type="ChEBI" id="CHEBI:43474"/>
        <dbReference type="ChEBI" id="CHEBI:58359"/>
        <dbReference type="ChEBI" id="CHEBI:78520"/>
        <dbReference type="ChEBI" id="CHEBI:78521"/>
        <dbReference type="ChEBI" id="CHEBI:456216"/>
    </reaction>
</comment>
<comment type="subunit">
    <text evidence="1">Heterotrimer of A, B and C subunits.</text>
</comment>
<dbReference type="GO" id="GO:0050566">
    <property type="term" value="F:asparaginyl-tRNA synthase (glutamine-hydrolyzing) activity"/>
    <property type="evidence" value="ECO:0007669"/>
    <property type="project" value="RHEA"/>
</dbReference>
<dbReference type="Pfam" id="PF02686">
    <property type="entry name" value="GatC"/>
    <property type="match status" value="1"/>
</dbReference>
<gene>
    <name evidence="1" type="primary">gatC</name>
    <name evidence="2" type="ORF">B0I08_101106</name>
</gene>
<comment type="similarity">
    <text evidence="1">Belongs to the GatC family.</text>
</comment>
<dbReference type="GO" id="GO:0006412">
    <property type="term" value="P:translation"/>
    <property type="evidence" value="ECO:0007669"/>
    <property type="project" value="UniProtKB-UniRule"/>
</dbReference>
<dbReference type="OrthoDB" id="5295223at2"/>
<name>A0A2T0VIC7_9MICO</name>
<sequence>MSESHPEPADGITADVVRHLAGLSRIALSDDEIGKLTGELGAILENVAKVNEVATPDVPATSHPIPLTNVYRPDVPGETLTLEQALAGAPEHDGSRFKVSAILGEEQ</sequence>
<dbReference type="GO" id="GO:0005524">
    <property type="term" value="F:ATP binding"/>
    <property type="evidence" value="ECO:0007669"/>
    <property type="project" value="UniProtKB-KW"/>
</dbReference>
<keyword evidence="2" id="KW-0808">Transferase</keyword>
<comment type="function">
    <text evidence="1">Allows the formation of correctly charged Asn-tRNA(Asn) or Gln-tRNA(Gln) through the transamidation of misacylated Asp-tRNA(Asn) or Glu-tRNA(Gln) in organisms which lack either or both of asparaginyl-tRNA or glutaminyl-tRNA synthetases. The reaction takes place in the presence of glutamine and ATP through an activated phospho-Asp-tRNA(Asn) or phospho-Glu-tRNA(Gln).</text>
</comment>
<evidence type="ECO:0000313" key="2">
    <source>
        <dbReference type="EMBL" id="PRY69984.1"/>
    </source>
</evidence>
<dbReference type="HAMAP" id="MF_00122">
    <property type="entry name" value="GatC"/>
    <property type="match status" value="1"/>
</dbReference>
<keyword evidence="1" id="KW-0547">Nucleotide-binding</keyword>
<dbReference type="RefSeq" id="WP_106208783.1">
    <property type="nucleotide sequence ID" value="NZ_PVTL01000001.1"/>
</dbReference>
<comment type="caution">
    <text evidence="2">The sequence shown here is derived from an EMBL/GenBank/DDBJ whole genome shotgun (WGS) entry which is preliminary data.</text>
</comment>
<dbReference type="SUPFAM" id="SSF141000">
    <property type="entry name" value="Glu-tRNAGln amidotransferase C subunit"/>
    <property type="match status" value="1"/>
</dbReference>
<dbReference type="InterPro" id="IPR036113">
    <property type="entry name" value="Asp/Glu-ADT_sf_sub_c"/>
</dbReference>
<protein>
    <recommendedName>
        <fullName evidence="1">Aspartyl/glutamyl-tRNA(Asn/Gln) amidotransferase subunit C</fullName>
        <shortName evidence="1">Asp/Glu-ADT subunit C</shortName>
        <ecNumber evidence="1">6.3.5.-</ecNumber>
    </recommendedName>
</protein>
<dbReference type="GO" id="GO:0006450">
    <property type="term" value="P:regulation of translational fidelity"/>
    <property type="evidence" value="ECO:0007669"/>
    <property type="project" value="InterPro"/>
</dbReference>
<dbReference type="GO" id="GO:0016740">
    <property type="term" value="F:transferase activity"/>
    <property type="evidence" value="ECO:0007669"/>
    <property type="project" value="UniProtKB-KW"/>
</dbReference>
<dbReference type="EC" id="6.3.5.-" evidence="1"/>
<organism evidence="2 3">
    <name type="scientific">Glaciihabitans tibetensis</name>
    <dbReference type="NCBI Taxonomy" id="1266600"/>
    <lineage>
        <taxon>Bacteria</taxon>
        <taxon>Bacillati</taxon>
        <taxon>Actinomycetota</taxon>
        <taxon>Actinomycetes</taxon>
        <taxon>Micrococcales</taxon>
        <taxon>Microbacteriaceae</taxon>
        <taxon>Glaciihabitans</taxon>
    </lineage>
</organism>
<evidence type="ECO:0000313" key="3">
    <source>
        <dbReference type="Proteomes" id="UP000237983"/>
    </source>
</evidence>
<keyword evidence="1" id="KW-0436">Ligase</keyword>
<dbReference type="NCBIfam" id="TIGR00135">
    <property type="entry name" value="gatC"/>
    <property type="match status" value="1"/>
</dbReference>
<keyword evidence="3" id="KW-1185">Reference proteome</keyword>
<dbReference type="AlphaFoldDB" id="A0A2T0VIC7"/>
<comment type="catalytic activity">
    <reaction evidence="1">
        <text>L-aspartyl-tRNA(Asn) + L-glutamine + ATP + H2O = L-asparaginyl-tRNA(Asn) + L-glutamate + ADP + phosphate + 2 H(+)</text>
        <dbReference type="Rhea" id="RHEA:14513"/>
        <dbReference type="Rhea" id="RHEA-COMP:9674"/>
        <dbReference type="Rhea" id="RHEA-COMP:9677"/>
        <dbReference type="ChEBI" id="CHEBI:15377"/>
        <dbReference type="ChEBI" id="CHEBI:15378"/>
        <dbReference type="ChEBI" id="CHEBI:29985"/>
        <dbReference type="ChEBI" id="CHEBI:30616"/>
        <dbReference type="ChEBI" id="CHEBI:43474"/>
        <dbReference type="ChEBI" id="CHEBI:58359"/>
        <dbReference type="ChEBI" id="CHEBI:78515"/>
        <dbReference type="ChEBI" id="CHEBI:78516"/>
        <dbReference type="ChEBI" id="CHEBI:456216"/>
    </reaction>
</comment>